<keyword evidence="8" id="KW-0963">Cytoplasm</keyword>
<keyword evidence="18" id="KW-1185">Reference proteome</keyword>
<dbReference type="GO" id="GO:0005739">
    <property type="term" value="C:mitochondrion"/>
    <property type="evidence" value="ECO:0007669"/>
    <property type="project" value="UniProtKB-SubCell"/>
</dbReference>
<comment type="subunit">
    <text evidence="15">Interacts with RSC1A1.</text>
</comment>
<comment type="function">
    <text evidence="14">Cytoplasmic and mitochondrial threonylcarbamoyl-AMP synthase required for the formation of a threonylcarbamoyl group on adenosine at position 37 (t(6)A37) in tRNAs that read codons beginning with adenine. Catalyzes the conversion of L-threonine, HCO(3)(-)/CO(2) and ATP to give threonylcarbamoyl-AMP (TC-AMP) as the acyladenylate intermediate, with the release of diphosphate. Participates in t(6)A37 formation in cytoplasmic and mitochondrial tRNAs. May regulate the activity of some transporters.</text>
</comment>
<protein>
    <recommendedName>
        <fullName evidence="6">Threonylcarbamoyl-AMP synthase</fullName>
        <ecNumber evidence="5">2.7.7.87</ecNumber>
    </recommendedName>
</protein>
<dbReference type="SUPFAM" id="SSF55821">
    <property type="entry name" value="YrdC/RibB"/>
    <property type="match status" value="1"/>
</dbReference>
<evidence type="ECO:0000256" key="5">
    <source>
        <dbReference type="ARBA" id="ARBA00012584"/>
    </source>
</evidence>
<evidence type="ECO:0000256" key="11">
    <source>
        <dbReference type="ARBA" id="ARBA00023128"/>
    </source>
</evidence>
<dbReference type="FunFam" id="3.90.870.10:FF:000007">
    <property type="entry name" value="YrdC N6-threonylcarbamoyltransferase domain containing"/>
    <property type="match status" value="1"/>
</dbReference>
<gene>
    <name evidence="17" type="ORF">Q7C36_006626</name>
</gene>
<comment type="caution">
    <text evidence="17">The sequence shown here is derived from an EMBL/GenBank/DDBJ whole genome shotgun (WGS) entry which is preliminary data.</text>
</comment>
<sequence length="231" mass="25200">MCKEPKTSVLRLLPPSQSRQTPDGAQILHSAVQALKGGQVIAVPTDTIYGLACLAQNSDAIKRVYDIKGRNGDKPLSICVGEVQDIYKYCKVTVKEELLNDLLPGPVTLVFERSEKLNANLNPFTRLVGVRIIDHPFMRHLCQMCDEPLALTSANLSTQPSTLAVHEFEELWPRLAIVVDGGPIADQSRLGSTVVDLSVPDRYCIIRPGCACSATVAILEKKYGLVEDSSS</sequence>
<keyword evidence="7" id="KW-1003">Cell membrane</keyword>
<evidence type="ECO:0000256" key="10">
    <source>
        <dbReference type="ARBA" id="ARBA00022946"/>
    </source>
</evidence>
<keyword evidence="10" id="KW-0809">Transit peptide</keyword>
<dbReference type="PANTHER" id="PTHR17490">
    <property type="entry name" value="SUA5"/>
    <property type="match status" value="1"/>
</dbReference>
<dbReference type="GO" id="GO:0005886">
    <property type="term" value="C:plasma membrane"/>
    <property type="evidence" value="ECO:0007669"/>
    <property type="project" value="UniProtKB-SubCell"/>
</dbReference>
<proteinExistence type="inferred from homology"/>
<dbReference type="PANTHER" id="PTHR17490:SF10">
    <property type="entry name" value="THREONYLCARBAMOYL-AMP SYNTHASE"/>
    <property type="match status" value="1"/>
</dbReference>
<evidence type="ECO:0000256" key="7">
    <source>
        <dbReference type="ARBA" id="ARBA00022475"/>
    </source>
</evidence>
<evidence type="ECO:0000256" key="15">
    <source>
        <dbReference type="ARBA" id="ARBA00063146"/>
    </source>
</evidence>
<evidence type="ECO:0000256" key="8">
    <source>
        <dbReference type="ARBA" id="ARBA00022490"/>
    </source>
</evidence>
<feature type="domain" description="YrdC-like" evidence="16">
    <location>
        <begin position="25"/>
        <end position="211"/>
    </location>
</feature>
<organism evidence="17 18">
    <name type="scientific">Tachysurus vachellii</name>
    <name type="common">Darkbarbel catfish</name>
    <name type="synonym">Pelteobagrus vachellii</name>
    <dbReference type="NCBI Taxonomy" id="175792"/>
    <lineage>
        <taxon>Eukaryota</taxon>
        <taxon>Metazoa</taxon>
        <taxon>Chordata</taxon>
        <taxon>Craniata</taxon>
        <taxon>Vertebrata</taxon>
        <taxon>Euteleostomi</taxon>
        <taxon>Actinopterygii</taxon>
        <taxon>Neopterygii</taxon>
        <taxon>Teleostei</taxon>
        <taxon>Ostariophysi</taxon>
        <taxon>Siluriformes</taxon>
        <taxon>Bagridae</taxon>
        <taxon>Tachysurus</taxon>
    </lineage>
</organism>
<evidence type="ECO:0000256" key="2">
    <source>
        <dbReference type="ARBA" id="ARBA00004202"/>
    </source>
</evidence>
<dbReference type="Gene3D" id="3.90.870.10">
    <property type="entry name" value="DHBP synthase"/>
    <property type="match status" value="1"/>
</dbReference>
<name>A0AA88NEN4_TACVA</name>
<accession>A0AA88NEN4</accession>
<comment type="subcellular location">
    <subcellularLocation>
        <location evidence="2">Cell membrane</location>
        <topology evidence="2">Peripheral membrane protein</topology>
    </subcellularLocation>
    <subcellularLocation>
        <location evidence="3">Cytoplasm</location>
    </subcellularLocation>
    <subcellularLocation>
        <location evidence="1">Mitochondrion</location>
    </subcellularLocation>
</comment>
<dbReference type="GO" id="GO:0003725">
    <property type="term" value="F:double-stranded RNA binding"/>
    <property type="evidence" value="ECO:0007669"/>
    <property type="project" value="InterPro"/>
</dbReference>
<dbReference type="AlphaFoldDB" id="A0AA88NEN4"/>
<keyword evidence="12" id="KW-0472">Membrane</keyword>
<dbReference type="InterPro" id="IPR017945">
    <property type="entry name" value="DHBP_synth_RibB-like_a/b_dom"/>
</dbReference>
<comment type="similarity">
    <text evidence="4">Belongs to the SUA5 family.</text>
</comment>
<keyword evidence="9" id="KW-0808">Transferase</keyword>
<evidence type="ECO:0000313" key="18">
    <source>
        <dbReference type="Proteomes" id="UP001187315"/>
    </source>
</evidence>
<evidence type="ECO:0000256" key="1">
    <source>
        <dbReference type="ARBA" id="ARBA00004173"/>
    </source>
</evidence>
<evidence type="ECO:0000256" key="4">
    <source>
        <dbReference type="ARBA" id="ARBA00007663"/>
    </source>
</evidence>
<dbReference type="EC" id="2.7.7.87" evidence="5"/>
<dbReference type="PROSITE" id="PS51163">
    <property type="entry name" value="YRDC"/>
    <property type="match status" value="1"/>
</dbReference>
<dbReference type="GO" id="GO:0000049">
    <property type="term" value="F:tRNA binding"/>
    <property type="evidence" value="ECO:0007669"/>
    <property type="project" value="TreeGrafter"/>
</dbReference>
<dbReference type="InterPro" id="IPR006070">
    <property type="entry name" value="Sua5-like_dom"/>
</dbReference>
<evidence type="ECO:0000256" key="9">
    <source>
        <dbReference type="ARBA" id="ARBA00022679"/>
    </source>
</evidence>
<evidence type="ECO:0000259" key="16">
    <source>
        <dbReference type="PROSITE" id="PS51163"/>
    </source>
</evidence>
<keyword evidence="11" id="KW-0496">Mitochondrion</keyword>
<evidence type="ECO:0000256" key="13">
    <source>
        <dbReference type="ARBA" id="ARBA00048366"/>
    </source>
</evidence>
<evidence type="ECO:0000256" key="14">
    <source>
        <dbReference type="ARBA" id="ARBA00058524"/>
    </source>
</evidence>
<dbReference type="InterPro" id="IPR050156">
    <property type="entry name" value="TC-AMP_synthase_SUA5"/>
</dbReference>
<dbReference type="EMBL" id="JAVHJS010000006">
    <property type="protein sequence ID" value="KAK2854757.1"/>
    <property type="molecule type" value="Genomic_DNA"/>
</dbReference>
<evidence type="ECO:0000256" key="3">
    <source>
        <dbReference type="ARBA" id="ARBA00004496"/>
    </source>
</evidence>
<comment type="catalytic activity">
    <reaction evidence="13">
        <text>L-threonine + hydrogencarbonate + ATP = L-threonylcarbamoyladenylate + diphosphate + H2O</text>
        <dbReference type="Rhea" id="RHEA:36407"/>
        <dbReference type="ChEBI" id="CHEBI:15377"/>
        <dbReference type="ChEBI" id="CHEBI:17544"/>
        <dbReference type="ChEBI" id="CHEBI:30616"/>
        <dbReference type="ChEBI" id="CHEBI:33019"/>
        <dbReference type="ChEBI" id="CHEBI:57926"/>
        <dbReference type="ChEBI" id="CHEBI:73682"/>
        <dbReference type="EC" id="2.7.7.87"/>
    </reaction>
</comment>
<evidence type="ECO:0000256" key="6">
    <source>
        <dbReference type="ARBA" id="ARBA00015492"/>
    </source>
</evidence>
<evidence type="ECO:0000313" key="17">
    <source>
        <dbReference type="EMBL" id="KAK2854757.1"/>
    </source>
</evidence>
<dbReference type="Proteomes" id="UP001187315">
    <property type="component" value="Unassembled WGS sequence"/>
</dbReference>
<dbReference type="GO" id="GO:0061710">
    <property type="term" value="F:L-threonylcarbamoyladenylate synthase"/>
    <property type="evidence" value="ECO:0007669"/>
    <property type="project" value="UniProtKB-EC"/>
</dbReference>
<evidence type="ECO:0000256" key="12">
    <source>
        <dbReference type="ARBA" id="ARBA00023136"/>
    </source>
</evidence>
<reference evidence="17" key="1">
    <citation type="submission" date="2023-08" db="EMBL/GenBank/DDBJ databases">
        <title>Pelteobagrus vachellii genome.</title>
        <authorList>
            <person name="Liu H."/>
        </authorList>
    </citation>
    <scope>NUCLEOTIDE SEQUENCE</scope>
    <source>
        <strain evidence="17">PRFRI_2022a</strain>
        <tissue evidence="17">Muscle</tissue>
    </source>
</reference>
<dbReference type="Pfam" id="PF01300">
    <property type="entry name" value="Sua5_yciO_yrdC"/>
    <property type="match status" value="1"/>
</dbReference>
<dbReference type="GO" id="GO:0006450">
    <property type="term" value="P:regulation of translational fidelity"/>
    <property type="evidence" value="ECO:0007669"/>
    <property type="project" value="TreeGrafter"/>
</dbReference>
<dbReference type="NCBIfam" id="TIGR00057">
    <property type="entry name" value="L-threonylcarbamoyladenylate synthase"/>
    <property type="match status" value="1"/>
</dbReference>